<dbReference type="InterPro" id="IPR001867">
    <property type="entry name" value="OmpR/PhoB-type_DNA-bd"/>
</dbReference>
<protein>
    <submittedName>
        <fullName evidence="8">AAA family ATPase</fullName>
    </submittedName>
</protein>
<dbReference type="GO" id="GO:0006355">
    <property type="term" value="P:regulation of DNA-templated transcription"/>
    <property type="evidence" value="ECO:0007669"/>
    <property type="project" value="InterPro"/>
</dbReference>
<name>A0A6G9Y152_NOCBR</name>
<dbReference type="InterPro" id="IPR036388">
    <property type="entry name" value="WH-like_DNA-bd_sf"/>
</dbReference>
<evidence type="ECO:0000313" key="8">
    <source>
        <dbReference type="EMBL" id="QIS06939.1"/>
    </source>
</evidence>
<dbReference type="GO" id="GO:0000160">
    <property type="term" value="P:phosphorelay signal transduction system"/>
    <property type="evidence" value="ECO:0007669"/>
    <property type="project" value="InterPro"/>
</dbReference>
<sequence length="1132" mass="121831">MDQADTGAYPPPVVLTLLNGVEARRGDEVLPLGPPQRRAVLSVLALRRGQWVSAESLLAALYDGAPPASGVGVIQTYVSALRRVLEPDRPPRTPPTVLLSGHGGYQLRIEDEQLDLGVFDRLVGEATRARDAGDLARAEDRYTRALALYSGEALAGLPGPFAQRQRLALAERRLTVVEDSLDVVVALGRSDEVIDRLRVLTAEHPLRERPRAVLMRALYGRGSQSQALELYRETRAMLVDQLGVEPGPELRRLHEQILSGAGAFETDVNDVEARPSTAVGRPPEASAQPTEDRARPGAAPESPVVAESTAVTPTVEAIGVARTRPVIDPAVPEVFERARELTQIAAWIERAAAGSGGLLVISGLPGFGKSRLLDEVARRHDGVRRIELTRPWDVAPPLGLIAELAGTVVEPTVTDEHAAELLCASLSGPQVRTVDGADLMDERSARVLAAAAPRLRRLPVLLILALDERAWEPAVFALHEQLEPHAVAVLRLSGLSDTALEGLYEQRAGRPCPPGLAAEIQRATAGIPLLAGALIADLLALRDLERVPPFLPDGCYSRSIGRLLGRYAPRGVVMLRALAVLQEVGPTIEILAAACAEPESEVRLRCELLATTGILASVTPPAFRHPLTGNTIRWLCRREDADRFRIAAAEQARSAGYSARQVAAILHDLVGTQYARWTVVLLDAAAECLRQGLISEAIRQLTSALRITAPAERDDVLVRLGQVELWTNPAAARAHLEQALDSQRARGVAPTALIPLTWTMSTRWQAAAAMTLLDTVLAETEQRNPVAASDIRAAAWAVAGLTAASWRGYVAGLRAAQADQIGTAVLTWDDAFSVRCSARETLARFPAAADAARGWAALPRQLVGLLAHLSMWSGDLALAKQLSVQARDHHFGTIDVYRLILHSEVLLRGGEYRQTLRLLAPTVGVLDDETIRPPVALVAQYAHALLGLGRLAEARRRLDSVAQQADPETWEWTVVVHVMGMLCAAQGDSRQAVAHYLDCGRRVGAVGISNPAHIPWRSSAAFELVRLGERARAAELAAAEFELAQRWDTPGTLGRALRARAAAAPGGVDVDLLRQAVEQLRRYASPVELVPALLELAAVRPEAAAELRAEARELSERMGATRYLAAIAALAA</sequence>
<evidence type="ECO:0000256" key="1">
    <source>
        <dbReference type="ARBA" id="ARBA00005820"/>
    </source>
</evidence>
<evidence type="ECO:0000313" key="9">
    <source>
        <dbReference type="Proteomes" id="UP000501705"/>
    </source>
</evidence>
<dbReference type="PANTHER" id="PTHR35807">
    <property type="entry name" value="TRANSCRIPTIONAL REGULATOR REDD-RELATED"/>
    <property type="match status" value="1"/>
</dbReference>
<evidence type="ECO:0000256" key="2">
    <source>
        <dbReference type="ARBA" id="ARBA00023015"/>
    </source>
</evidence>
<reference evidence="8 9" key="1">
    <citation type="journal article" date="2019" name="ACS Chem. Biol.">
        <title>Identification and Mobilization of a Cryptic Antibiotic Biosynthesis Gene Locus from a Human-Pathogenic Nocardia Isolate.</title>
        <authorList>
            <person name="Herisse M."/>
            <person name="Ishida K."/>
            <person name="Porter J.L."/>
            <person name="Howden B."/>
            <person name="Hertweck C."/>
            <person name="Stinear T.P."/>
            <person name="Pidot S.J."/>
        </authorList>
    </citation>
    <scope>NUCLEOTIDE SEQUENCE [LARGE SCALE GENOMIC DNA]</scope>
    <source>
        <strain evidence="8 9">AUSMDU00024985</strain>
    </source>
</reference>
<dbReference type="Pfam" id="PF00486">
    <property type="entry name" value="Trans_reg_C"/>
    <property type="match status" value="1"/>
</dbReference>
<keyword evidence="4" id="KW-0804">Transcription</keyword>
<dbReference type="CDD" id="cd15831">
    <property type="entry name" value="BTAD"/>
    <property type="match status" value="1"/>
</dbReference>
<dbReference type="Gene3D" id="1.10.10.10">
    <property type="entry name" value="Winged helix-like DNA-binding domain superfamily/Winged helix DNA-binding domain"/>
    <property type="match status" value="1"/>
</dbReference>
<keyword evidence="2" id="KW-0805">Transcription regulation</keyword>
<gene>
    <name evidence="8" type="ORF">F5X71_35645</name>
</gene>
<keyword evidence="3 5" id="KW-0238">DNA-binding</keyword>
<dbReference type="RefSeq" id="WP_167465951.1">
    <property type="nucleotide sequence ID" value="NZ_CP046171.1"/>
</dbReference>
<dbReference type="EMBL" id="CP046171">
    <property type="protein sequence ID" value="QIS06939.1"/>
    <property type="molecule type" value="Genomic_DNA"/>
</dbReference>
<feature type="domain" description="OmpR/PhoB-type" evidence="7">
    <location>
        <begin position="4"/>
        <end position="109"/>
    </location>
</feature>
<dbReference type="InterPro" id="IPR051677">
    <property type="entry name" value="AfsR-DnrI-RedD_regulator"/>
</dbReference>
<dbReference type="SMART" id="SM01043">
    <property type="entry name" value="BTAD"/>
    <property type="match status" value="1"/>
</dbReference>
<dbReference type="GO" id="GO:0003677">
    <property type="term" value="F:DNA binding"/>
    <property type="evidence" value="ECO:0007669"/>
    <property type="project" value="UniProtKB-UniRule"/>
</dbReference>
<comment type="similarity">
    <text evidence="1">Belongs to the AfsR/DnrI/RedD regulatory family.</text>
</comment>
<dbReference type="Pfam" id="PF13191">
    <property type="entry name" value="AAA_16"/>
    <property type="match status" value="1"/>
</dbReference>
<dbReference type="InterPro" id="IPR016032">
    <property type="entry name" value="Sig_transdc_resp-reg_C-effctor"/>
</dbReference>
<feature type="DNA-binding region" description="OmpR/PhoB-type" evidence="5">
    <location>
        <begin position="4"/>
        <end position="109"/>
    </location>
</feature>
<dbReference type="PANTHER" id="PTHR35807:SF1">
    <property type="entry name" value="TRANSCRIPTIONAL REGULATOR REDD"/>
    <property type="match status" value="1"/>
</dbReference>
<dbReference type="InterPro" id="IPR005158">
    <property type="entry name" value="BTAD"/>
</dbReference>
<dbReference type="Pfam" id="PF03704">
    <property type="entry name" value="BTAD"/>
    <property type="match status" value="1"/>
</dbReference>
<evidence type="ECO:0000256" key="4">
    <source>
        <dbReference type="ARBA" id="ARBA00023163"/>
    </source>
</evidence>
<organism evidence="8 9">
    <name type="scientific">Nocardia brasiliensis</name>
    <dbReference type="NCBI Taxonomy" id="37326"/>
    <lineage>
        <taxon>Bacteria</taxon>
        <taxon>Bacillati</taxon>
        <taxon>Actinomycetota</taxon>
        <taxon>Actinomycetes</taxon>
        <taxon>Mycobacteriales</taxon>
        <taxon>Nocardiaceae</taxon>
        <taxon>Nocardia</taxon>
    </lineage>
</organism>
<dbReference type="SUPFAM" id="SSF52540">
    <property type="entry name" value="P-loop containing nucleoside triphosphate hydrolases"/>
    <property type="match status" value="1"/>
</dbReference>
<dbReference type="Gene3D" id="1.25.40.10">
    <property type="entry name" value="Tetratricopeptide repeat domain"/>
    <property type="match status" value="1"/>
</dbReference>
<proteinExistence type="inferred from homology"/>
<evidence type="ECO:0000256" key="5">
    <source>
        <dbReference type="PROSITE-ProRule" id="PRU01091"/>
    </source>
</evidence>
<evidence type="ECO:0000256" key="6">
    <source>
        <dbReference type="SAM" id="MobiDB-lite"/>
    </source>
</evidence>
<feature type="region of interest" description="Disordered" evidence="6">
    <location>
        <begin position="273"/>
        <end position="308"/>
    </location>
</feature>
<dbReference type="InterPro" id="IPR041664">
    <property type="entry name" value="AAA_16"/>
</dbReference>
<dbReference type="SUPFAM" id="SSF48452">
    <property type="entry name" value="TPR-like"/>
    <property type="match status" value="1"/>
</dbReference>
<evidence type="ECO:0000259" key="7">
    <source>
        <dbReference type="PROSITE" id="PS51755"/>
    </source>
</evidence>
<dbReference type="SUPFAM" id="SSF46894">
    <property type="entry name" value="C-terminal effector domain of the bipartite response regulators"/>
    <property type="match status" value="1"/>
</dbReference>
<evidence type="ECO:0000256" key="3">
    <source>
        <dbReference type="ARBA" id="ARBA00023125"/>
    </source>
</evidence>
<dbReference type="Proteomes" id="UP000501705">
    <property type="component" value="Chromosome"/>
</dbReference>
<dbReference type="InterPro" id="IPR027417">
    <property type="entry name" value="P-loop_NTPase"/>
</dbReference>
<accession>A0A6G9Y152</accession>
<dbReference type="InterPro" id="IPR011990">
    <property type="entry name" value="TPR-like_helical_dom_sf"/>
</dbReference>
<dbReference type="SMART" id="SM00862">
    <property type="entry name" value="Trans_reg_C"/>
    <property type="match status" value="1"/>
</dbReference>
<dbReference type="AlphaFoldDB" id="A0A6G9Y152"/>
<dbReference type="PROSITE" id="PS51755">
    <property type="entry name" value="OMPR_PHOB"/>
    <property type="match status" value="1"/>
</dbReference>